<dbReference type="PATRIC" id="fig|1125702.3.peg.1484"/>
<dbReference type="InterPro" id="IPR017871">
    <property type="entry name" value="ABC_transporter-like_CS"/>
</dbReference>
<dbReference type="FunFam" id="3.40.50.300:FF:000032">
    <property type="entry name" value="Export ABC transporter ATP-binding protein"/>
    <property type="match status" value="1"/>
</dbReference>
<evidence type="ECO:0000256" key="4">
    <source>
        <dbReference type="ARBA" id="ARBA00038388"/>
    </source>
</evidence>
<evidence type="ECO:0000313" key="7">
    <source>
        <dbReference type="EMBL" id="EPF46851.1"/>
    </source>
</evidence>
<dbReference type="SUPFAM" id="SSF52540">
    <property type="entry name" value="P-loop containing nucleoside triphosphate hydrolases"/>
    <property type="match status" value="1"/>
</dbReference>
<keyword evidence="3" id="KW-0067">ATP-binding</keyword>
<dbReference type="AlphaFoldDB" id="S3LBC2"/>
<comment type="caution">
    <text evidence="7">The sequence shown here is derived from an EMBL/GenBank/DDBJ whole genome shotgun (WGS) entry which is preliminary data.</text>
</comment>
<dbReference type="Pfam" id="PF00005">
    <property type="entry name" value="ABC_tran"/>
    <property type="match status" value="1"/>
</dbReference>
<gene>
    <name evidence="7" type="ORF">HMPREF1222_01430</name>
</gene>
<feature type="compositionally biased region" description="Basic and acidic residues" evidence="5">
    <location>
        <begin position="243"/>
        <end position="256"/>
    </location>
</feature>
<dbReference type="InterPro" id="IPR017911">
    <property type="entry name" value="MacB-like_ATP-bd"/>
</dbReference>
<evidence type="ECO:0000256" key="5">
    <source>
        <dbReference type="SAM" id="MobiDB-lite"/>
    </source>
</evidence>
<keyword evidence="2" id="KW-0547">Nucleotide-binding</keyword>
<dbReference type="GO" id="GO:0098796">
    <property type="term" value="C:membrane protein complex"/>
    <property type="evidence" value="ECO:0007669"/>
    <property type="project" value="UniProtKB-ARBA"/>
</dbReference>
<dbReference type="HOGENOM" id="CLU_000604_1_22_12"/>
<proteinExistence type="inferred from homology"/>
<dbReference type="Gene3D" id="3.40.50.300">
    <property type="entry name" value="P-loop containing nucleotide triphosphate hydrolases"/>
    <property type="match status" value="1"/>
</dbReference>
<organism evidence="7 8">
    <name type="scientific">Treponema vincentii F0403</name>
    <dbReference type="NCBI Taxonomy" id="1125702"/>
    <lineage>
        <taxon>Bacteria</taxon>
        <taxon>Pseudomonadati</taxon>
        <taxon>Spirochaetota</taxon>
        <taxon>Spirochaetia</taxon>
        <taxon>Spirochaetales</taxon>
        <taxon>Treponemataceae</taxon>
        <taxon>Treponema</taxon>
    </lineage>
</organism>
<comment type="similarity">
    <text evidence="4">Belongs to the ABC transporter superfamily. Macrolide exporter (TC 3.A.1.122) family.</text>
</comment>
<evidence type="ECO:0000256" key="2">
    <source>
        <dbReference type="ARBA" id="ARBA00022741"/>
    </source>
</evidence>
<dbReference type="SMART" id="SM00382">
    <property type="entry name" value="AAA"/>
    <property type="match status" value="1"/>
</dbReference>
<reference evidence="7 8" key="1">
    <citation type="submission" date="2013-04" db="EMBL/GenBank/DDBJ databases">
        <title>The Genome Sequence of Treponema vincentii F0403.</title>
        <authorList>
            <consortium name="The Broad Institute Genomics Platform"/>
            <person name="Earl A."/>
            <person name="Ward D."/>
            <person name="Feldgarden M."/>
            <person name="Gevers D."/>
            <person name="Leonetti C."/>
            <person name="Izard J."/>
            <person name="Walker B."/>
            <person name="Young S."/>
            <person name="Zeng Q."/>
            <person name="Gargeya S."/>
            <person name="Fitzgerald M."/>
            <person name="Haas B."/>
            <person name="Abouelleil A."/>
            <person name="Allen A.W."/>
            <person name="Alvarado L."/>
            <person name="Arachchi H.M."/>
            <person name="Berlin A.M."/>
            <person name="Chapman S.B."/>
            <person name="Gainer-Dewar J."/>
            <person name="Goldberg J."/>
            <person name="Griggs A."/>
            <person name="Gujja S."/>
            <person name="Hansen M."/>
            <person name="Howarth C."/>
            <person name="Imamovic A."/>
            <person name="Ireland A."/>
            <person name="Larimer J."/>
            <person name="McCowan C."/>
            <person name="Murphy C."/>
            <person name="Pearson M."/>
            <person name="Poon T.W."/>
            <person name="Priest M."/>
            <person name="Roberts A."/>
            <person name="Saif S."/>
            <person name="Shea T."/>
            <person name="Sisk P."/>
            <person name="Sykes S."/>
            <person name="Wortman J."/>
            <person name="Nusbaum C."/>
            <person name="Birren B."/>
        </authorList>
    </citation>
    <scope>NUCLEOTIDE SEQUENCE [LARGE SCALE GENOMIC DNA]</scope>
    <source>
        <strain evidence="7 8">F0403</strain>
    </source>
</reference>
<sequence>MKTGMIVSLDSVVKTFFMGENEVHALRGVSFDIPERGFVSLMGPSGSGKTTCMNMIGCLDRPTAGAIYVDGENTAEMSGKDLALLRNKTIGFVFQQYFLLPTLTILENVMLPLRYQGIPASERKKLAAEELDKVGLSNRLKHRPSELSGGQKQRVAIARALVTRPKLILADEPTGALDSETGQSVLDLFFDINRQGTAVIIVTHDPDIGAMAPRSIHLKDGKIISDMADTKAHTTDTANMADTETHVTDTAEGAHV</sequence>
<dbReference type="GO" id="GO:0005524">
    <property type="term" value="F:ATP binding"/>
    <property type="evidence" value="ECO:0007669"/>
    <property type="project" value="UniProtKB-KW"/>
</dbReference>
<dbReference type="GO" id="GO:0022857">
    <property type="term" value="F:transmembrane transporter activity"/>
    <property type="evidence" value="ECO:0007669"/>
    <property type="project" value="UniProtKB-ARBA"/>
</dbReference>
<protein>
    <recommendedName>
        <fullName evidence="6">ABC transporter domain-containing protein</fullName>
    </recommendedName>
</protein>
<dbReference type="RefSeq" id="WP_016518827.1">
    <property type="nucleotide sequence ID" value="NZ_KE332512.1"/>
</dbReference>
<evidence type="ECO:0000259" key="6">
    <source>
        <dbReference type="PROSITE" id="PS50893"/>
    </source>
</evidence>
<evidence type="ECO:0000313" key="8">
    <source>
        <dbReference type="Proteomes" id="UP000014605"/>
    </source>
</evidence>
<feature type="domain" description="ABC transporter" evidence="6">
    <location>
        <begin position="7"/>
        <end position="245"/>
    </location>
</feature>
<dbReference type="GeneID" id="301461591"/>
<dbReference type="PANTHER" id="PTHR42798:SF2">
    <property type="entry name" value="ABC TRANSPORTER ATP-BINDING PROTEIN MG467-RELATED"/>
    <property type="match status" value="1"/>
</dbReference>
<dbReference type="InterPro" id="IPR027417">
    <property type="entry name" value="P-loop_NTPase"/>
</dbReference>
<dbReference type="PANTHER" id="PTHR42798">
    <property type="entry name" value="LIPOPROTEIN-RELEASING SYSTEM ATP-BINDING PROTEIN LOLD"/>
    <property type="match status" value="1"/>
</dbReference>
<dbReference type="Proteomes" id="UP000014605">
    <property type="component" value="Unassembled WGS sequence"/>
</dbReference>
<dbReference type="PROSITE" id="PS50893">
    <property type="entry name" value="ABC_TRANSPORTER_2"/>
    <property type="match status" value="1"/>
</dbReference>
<dbReference type="GO" id="GO:0016887">
    <property type="term" value="F:ATP hydrolysis activity"/>
    <property type="evidence" value="ECO:0007669"/>
    <property type="project" value="InterPro"/>
</dbReference>
<evidence type="ECO:0000256" key="3">
    <source>
        <dbReference type="ARBA" id="ARBA00022840"/>
    </source>
</evidence>
<dbReference type="InterPro" id="IPR003439">
    <property type="entry name" value="ABC_transporter-like_ATP-bd"/>
</dbReference>
<dbReference type="PROSITE" id="PS00211">
    <property type="entry name" value="ABC_TRANSPORTER_1"/>
    <property type="match status" value="1"/>
</dbReference>
<dbReference type="InterPro" id="IPR003593">
    <property type="entry name" value="AAA+_ATPase"/>
</dbReference>
<dbReference type="EMBL" id="ATFC01000008">
    <property type="protein sequence ID" value="EPF46851.1"/>
    <property type="molecule type" value="Genomic_DNA"/>
</dbReference>
<dbReference type="CDD" id="cd03255">
    <property type="entry name" value="ABC_MJ0796_LolCDE_FtsE"/>
    <property type="match status" value="1"/>
</dbReference>
<keyword evidence="1" id="KW-0813">Transport</keyword>
<feature type="region of interest" description="Disordered" evidence="5">
    <location>
        <begin position="235"/>
        <end position="256"/>
    </location>
</feature>
<name>S3LBC2_9SPIR</name>
<keyword evidence="8" id="KW-1185">Reference proteome</keyword>
<evidence type="ECO:0000256" key="1">
    <source>
        <dbReference type="ARBA" id="ARBA00022448"/>
    </source>
</evidence>
<accession>S3LBC2</accession>